<dbReference type="Pfam" id="PF00664">
    <property type="entry name" value="ABC_membrane"/>
    <property type="match status" value="1"/>
</dbReference>
<evidence type="ECO:0000256" key="3">
    <source>
        <dbReference type="ARBA" id="ARBA00022989"/>
    </source>
</evidence>
<protein>
    <recommendedName>
        <fullName evidence="6">ABC transmembrane type-1 domain-containing protein</fullName>
    </recommendedName>
</protein>
<feature type="transmembrane region" description="Helical" evidence="5">
    <location>
        <begin position="264"/>
        <end position="281"/>
    </location>
</feature>
<gene>
    <name evidence="7" type="ORF">UC3_03149</name>
</gene>
<evidence type="ECO:0000256" key="2">
    <source>
        <dbReference type="ARBA" id="ARBA00022692"/>
    </source>
</evidence>
<dbReference type="InterPro" id="IPR036640">
    <property type="entry name" value="ABC1_TM_sf"/>
</dbReference>
<organism evidence="7 8">
    <name type="scientific">Enterococcus phoeniculicola ATCC BAA-412</name>
    <dbReference type="NCBI Taxonomy" id="1158610"/>
    <lineage>
        <taxon>Bacteria</taxon>
        <taxon>Bacillati</taxon>
        <taxon>Bacillota</taxon>
        <taxon>Bacilli</taxon>
        <taxon>Lactobacillales</taxon>
        <taxon>Enterococcaceae</taxon>
        <taxon>Enterococcus</taxon>
    </lineage>
</organism>
<dbReference type="eggNOG" id="COG1132">
    <property type="taxonomic scope" value="Bacteria"/>
</dbReference>
<proteinExistence type="predicted"/>
<reference evidence="7 8" key="1">
    <citation type="submission" date="2013-02" db="EMBL/GenBank/DDBJ databases">
        <title>The Genome Sequence of Enterococcus phoeniculicola BAA-412.</title>
        <authorList>
            <consortium name="The Broad Institute Genome Sequencing Platform"/>
            <consortium name="The Broad Institute Genome Sequencing Center for Infectious Disease"/>
            <person name="Earl A.M."/>
            <person name="Gilmore M.S."/>
            <person name="Lebreton F."/>
            <person name="Walker B."/>
            <person name="Young S.K."/>
            <person name="Zeng Q."/>
            <person name="Gargeya S."/>
            <person name="Fitzgerald M."/>
            <person name="Haas B."/>
            <person name="Abouelleil A."/>
            <person name="Alvarado L."/>
            <person name="Arachchi H.M."/>
            <person name="Berlin A.M."/>
            <person name="Chapman S.B."/>
            <person name="Dewar J."/>
            <person name="Goldberg J."/>
            <person name="Griggs A."/>
            <person name="Gujja S."/>
            <person name="Hansen M."/>
            <person name="Howarth C."/>
            <person name="Imamovic A."/>
            <person name="Larimer J."/>
            <person name="McCowan C."/>
            <person name="Murphy C."/>
            <person name="Neiman D."/>
            <person name="Pearson M."/>
            <person name="Priest M."/>
            <person name="Roberts A."/>
            <person name="Saif S."/>
            <person name="Shea T."/>
            <person name="Sisk P."/>
            <person name="Sykes S."/>
            <person name="Wortman J."/>
            <person name="Nusbaum C."/>
            <person name="Birren B."/>
        </authorList>
    </citation>
    <scope>NUCLEOTIDE SEQUENCE [LARGE SCALE GENOMIC DNA]</scope>
    <source>
        <strain evidence="7 8">ATCC BAA-412</strain>
    </source>
</reference>
<comment type="subcellular location">
    <subcellularLocation>
        <location evidence="1">Cell membrane</location>
        <topology evidence="1">Multi-pass membrane protein</topology>
    </subcellularLocation>
</comment>
<dbReference type="CDD" id="cd07346">
    <property type="entry name" value="ABC_6TM_exporters"/>
    <property type="match status" value="1"/>
</dbReference>
<dbReference type="Proteomes" id="UP000013785">
    <property type="component" value="Unassembled WGS sequence"/>
</dbReference>
<accession>R3W2C9</accession>
<feature type="transmembrane region" description="Helical" evidence="5">
    <location>
        <begin position="237"/>
        <end position="258"/>
    </location>
</feature>
<feature type="domain" description="ABC transmembrane type-1" evidence="6">
    <location>
        <begin position="21"/>
        <end position="300"/>
    </location>
</feature>
<dbReference type="AlphaFoldDB" id="R3W2C9"/>
<dbReference type="SUPFAM" id="SSF90123">
    <property type="entry name" value="ABC transporter transmembrane region"/>
    <property type="match status" value="1"/>
</dbReference>
<dbReference type="PATRIC" id="fig|1158610.3.peg.3137"/>
<dbReference type="RefSeq" id="WP_010769783.1">
    <property type="nucleotide sequence ID" value="NZ_ASWE01000001.1"/>
</dbReference>
<feature type="transmembrane region" description="Helical" evidence="5">
    <location>
        <begin position="55"/>
        <end position="75"/>
    </location>
</feature>
<dbReference type="STRING" id="154621.RV11_GL000961"/>
<evidence type="ECO:0000313" key="8">
    <source>
        <dbReference type="Proteomes" id="UP000013785"/>
    </source>
</evidence>
<dbReference type="Gene3D" id="1.20.1560.10">
    <property type="entry name" value="ABC transporter type 1, transmembrane domain"/>
    <property type="match status" value="1"/>
</dbReference>
<dbReference type="OrthoDB" id="3010376at2"/>
<dbReference type="EMBL" id="AJAT01000018">
    <property type="protein sequence ID" value="EOL41586.1"/>
    <property type="molecule type" value="Genomic_DNA"/>
</dbReference>
<dbReference type="PROSITE" id="PS50929">
    <property type="entry name" value="ABC_TM1F"/>
    <property type="match status" value="1"/>
</dbReference>
<evidence type="ECO:0000256" key="1">
    <source>
        <dbReference type="ARBA" id="ARBA00004651"/>
    </source>
</evidence>
<dbReference type="GO" id="GO:0015421">
    <property type="term" value="F:ABC-type oligopeptide transporter activity"/>
    <property type="evidence" value="ECO:0007669"/>
    <property type="project" value="TreeGrafter"/>
</dbReference>
<evidence type="ECO:0000313" key="7">
    <source>
        <dbReference type="EMBL" id="EOL41586.1"/>
    </source>
</evidence>
<comment type="caution">
    <text evidence="7">The sequence shown here is derived from an EMBL/GenBank/DDBJ whole genome shotgun (WGS) entry which is preliminary data.</text>
</comment>
<keyword evidence="8" id="KW-1185">Reference proteome</keyword>
<name>R3W2C9_9ENTE</name>
<keyword evidence="3 5" id="KW-1133">Transmembrane helix</keyword>
<feature type="transmembrane region" description="Helical" evidence="5">
    <location>
        <begin position="158"/>
        <end position="179"/>
    </location>
</feature>
<keyword evidence="2 5" id="KW-0812">Transmembrane</keyword>
<evidence type="ECO:0000259" key="6">
    <source>
        <dbReference type="PROSITE" id="PS50929"/>
    </source>
</evidence>
<dbReference type="HOGENOM" id="CLU_873578_0_0_9"/>
<sequence>MKLVHKCFKSIKLFKILFLSMIVLQFIDLMMNLLLPSYVGNMVDIAIPFKKDSLLFRYALTAIMLYLVSHLCTLISEFIFAKAGMELVATIKKRMLTKLYRISGEEIDRLEDKLLTIYLNDLSIIESFFCRGIPMIVSSVIFISALFIALFLQNRTLLLVQAIVILVVLSIQFSFNSLLKKASKDAITSLDKAMTQEKSILNNVSQLILLNNEEYVISNYMKTEYSYLEKSKDRLNIFNVSTTIPSFISSIGTILILVVGGYQIIQGESSIGTLLVFVFYSNRTISPIRDITNFIAGWSQAKVSLDRCEELLNTKEVL</sequence>
<feature type="transmembrane region" description="Helical" evidence="5">
    <location>
        <begin position="128"/>
        <end position="152"/>
    </location>
</feature>
<dbReference type="GO" id="GO:0005886">
    <property type="term" value="C:plasma membrane"/>
    <property type="evidence" value="ECO:0007669"/>
    <property type="project" value="UniProtKB-SubCell"/>
</dbReference>
<dbReference type="InterPro" id="IPR039421">
    <property type="entry name" value="Type_1_exporter"/>
</dbReference>
<dbReference type="PANTHER" id="PTHR43394">
    <property type="entry name" value="ATP-DEPENDENT PERMEASE MDL1, MITOCHONDRIAL"/>
    <property type="match status" value="1"/>
</dbReference>
<keyword evidence="4 5" id="KW-0472">Membrane</keyword>
<dbReference type="GO" id="GO:0005524">
    <property type="term" value="F:ATP binding"/>
    <property type="evidence" value="ECO:0007669"/>
    <property type="project" value="InterPro"/>
</dbReference>
<feature type="transmembrane region" description="Helical" evidence="5">
    <location>
        <begin position="12"/>
        <end position="35"/>
    </location>
</feature>
<evidence type="ECO:0000256" key="5">
    <source>
        <dbReference type="SAM" id="Phobius"/>
    </source>
</evidence>
<evidence type="ECO:0000256" key="4">
    <source>
        <dbReference type="ARBA" id="ARBA00023136"/>
    </source>
</evidence>
<dbReference type="InterPro" id="IPR011527">
    <property type="entry name" value="ABC1_TM_dom"/>
</dbReference>
<dbReference type="PANTHER" id="PTHR43394:SF1">
    <property type="entry name" value="ATP-BINDING CASSETTE SUB-FAMILY B MEMBER 10, MITOCHONDRIAL"/>
    <property type="match status" value="1"/>
</dbReference>